<dbReference type="AlphaFoldDB" id="A0A5J6PVJ3"/>
<feature type="transmembrane region" description="Helical" evidence="1">
    <location>
        <begin position="136"/>
        <end position="158"/>
    </location>
</feature>
<keyword evidence="1" id="KW-1133">Transmembrane helix</keyword>
<reference evidence="2 3" key="1">
    <citation type="submission" date="2018-08" db="EMBL/GenBank/DDBJ databases">
        <title>Neisseria zalophi ATCC BAA-2455 complete genome.</title>
        <authorList>
            <person name="Veseli I.A."/>
            <person name="Buttler R."/>
            <person name="Mascarenhas dos Santos A.C."/>
            <person name="Pombert J.-F."/>
        </authorList>
    </citation>
    <scope>NUCLEOTIDE SEQUENCE [LARGE SCALE GENOMIC DNA]</scope>
    <source>
        <strain evidence="2 3">ATCC BAA-2455</strain>
    </source>
</reference>
<gene>
    <name evidence="2" type="ORF">D0T92_09930</name>
</gene>
<feature type="transmembrane region" description="Helical" evidence="1">
    <location>
        <begin position="110"/>
        <end position="130"/>
    </location>
</feature>
<keyword evidence="3" id="KW-1185">Reference proteome</keyword>
<dbReference type="Proteomes" id="UP000325713">
    <property type="component" value="Chromosome"/>
</dbReference>
<dbReference type="Pfam" id="PF05145">
    <property type="entry name" value="AbrB"/>
    <property type="match status" value="1"/>
</dbReference>
<feature type="transmembrane region" description="Helical" evidence="1">
    <location>
        <begin position="83"/>
        <end position="103"/>
    </location>
</feature>
<feature type="transmembrane region" description="Helical" evidence="1">
    <location>
        <begin position="257"/>
        <end position="280"/>
    </location>
</feature>
<dbReference type="OrthoDB" id="8527964at2"/>
<feature type="transmembrane region" description="Helical" evidence="1">
    <location>
        <begin position="179"/>
        <end position="199"/>
    </location>
</feature>
<proteinExistence type="predicted"/>
<accession>A0A5J6PVJ3</accession>
<dbReference type="RefSeq" id="WP_151052447.1">
    <property type="nucleotide sequence ID" value="NZ_CP031700.1"/>
</dbReference>
<organism evidence="2 3">
    <name type="scientific">Neisseria zalophi</name>
    <dbReference type="NCBI Taxonomy" id="640030"/>
    <lineage>
        <taxon>Bacteria</taxon>
        <taxon>Pseudomonadati</taxon>
        <taxon>Pseudomonadota</taxon>
        <taxon>Betaproteobacteria</taxon>
        <taxon>Neisseriales</taxon>
        <taxon>Neisseriaceae</taxon>
        <taxon>Neisseria</taxon>
    </lineage>
</organism>
<sequence>MASIKYLSGFMIALGGAWLADVTHIPIPWLLGPLLATAVFGLNGVPVRAPAWSTKTGLMVIGLSLGLYFTPQMAAILLTYWPLMIFGMLFSLSLGIFGSLFMYRRAKVDFATAWYASAMGGASQMAYMAAEKGADIGKVVSAHSLRVLMIVTIVPFFYQYMGFHNTDSGNLAYNTSVHWFGLLGLFVCGYACARLFEWFKWTNPWTFGPLAAATLLTLCEIHLSAIPSSISHISQLVIGWSLGNKFVPGFFRSAPRLLTVVAVNVAVSLLLTALVTYLLANTVAVSLPTLGLGLAPGGVTEMTITAKTLRLGVPLVTAFHVSRMVVVIGTADVLHRFFARFFVK</sequence>
<dbReference type="PANTHER" id="PTHR38457">
    <property type="entry name" value="REGULATOR ABRB-RELATED"/>
    <property type="match status" value="1"/>
</dbReference>
<dbReference type="GO" id="GO:0016020">
    <property type="term" value="C:membrane"/>
    <property type="evidence" value="ECO:0007669"/>
    <property type="project" value="InterPro"/>
</dbReference>
<evidence type="ECO:0000313" key="2">
    <source>
        <dbReference type="EMBL" id="QEY26818.1"/>
    </source>
</evidence>
<feature type="transmembrane region" description="Helical" evidence="1">
    <location>
        <begin position="311"/>
        <end position="334"/>
    </location>
</feature>
<dbReference type="InterPro" id="IPR007820">
    <property type="entry name" value="AbrB_fam"/>
</dbReference>
<name>A0A5J6PVJ3_9NEIS</name>
<dbReference type="PIRSF" id="PIRSF038991">
    <property type="entry name" value="Protein_AbrB"/>
    <property type="match status" value="1"/>
</dbReference>
<dbReference type="EMBL" id="CP031700">
    <property type="protein sequence ID" value="QEY26818.1"/>
    <property type="molecule type" value="Genomic_DNA"/>
</dbReference>
<keyword evidence="1" id="KW-0812">Transmembrane</keyword>
<dbReference type="GO" id="GO:0010468">
    <property type="term" value="P:regulation of gene expression"/>
    <property type="evidence" value="ECO:0007669"/>
    <property type="project" value="InterPro"/>
</dbReference>
<keyword evidence="1" id="KW-0472">Membrane</keyword>
<protein>
    <submittedName>
        <fullName evidence="2">AbrB family transcriptional regulator</fullName>
    </submittedName>
</protein>
<feature type="transmembrane region" description="Helical" evidence="1">
    <location>
        <begin position="57"/>
        <end position="77"/>
    </location>
</feature>
<evidence type="ECO:0000313" key="3">
    <source>
        <dbReference type="Proteomes" id="UP000325713"/>
    </source>
</evidence>
<dbReference type="PANTHER" id="PTHR38457:SF1">
    <property type="entry name" value="REGULATOR ABRB-RELATED"/>
    <property type="match status" value="1"/>
</dbReference>
<feature type="transmembrane region" description="Helical" evidence="1">
    <location>
        <begin position="29"/>
        <end position="45"/>
    </location>
</feature>
<evidence type="ECO:0000256" key="1">
    <source>
        <dbReference type="SAM" id="Phobius"/>
    </source>
</evidence>
<dbReference type="KEGG" id="nzl:D0T92_09930"/>
<dbReference type="NCBIfam" id="TIGR03082">
    <property type="entry name" value="Gneg_AbrB_dup"/>
    <property type="match status" value="1"/>
</dbReference>
<dbReference type="InterPro" id="IPR017516">
    <property type="entry name" value="AbrB_dup"/>
</dbReference>